<dbReference type="EnsemblMetazoa" id="XM_038188438.1">
    <property type="protein sequence ID" value="XP_038044366.1"/>
    <property type="gene ID" value="LOC119719118"/>
</dbReference>
<dbReference type="OrthoDB" id="10458260at2759"/>
<evidence type="ECO:0000313" key="3">
    <source>
        <dbReference type="Proteomes" id="UP000887568"/>
    </source>
</evidence>
<dbReference type="RefSeq" id="XP_038044366.1">
    <property type="nucleotide sequence ID" value="XM_038188438.1"/>
</dbReference>
<evidence type="ECO:0000313" key="2">
    <source>
        <dbReference type="EnsemblMetazoa" id="XP_038044366.1"/>
    </source>
</evidence>
<keyword evidence="1" id="KW-0732">Signal</keyword>
<sequence>MATYPMLLVTLCVFMTALAKADFQTCCPTCSTDAIDSLNDDQMQQFQNNSAFIQELERNPMLLLNDTNQREIVNLTEAQEEQMLRNFPQLFQSAEAFAQSQATSGVVTVPGSGSTRKRRQASGARICPPRSQSVPLILFNKPNGDVVQLAQPSGVKQWILKEDCESTSPNIMGVQCGVVSRHVPALFINLSEIERTGGSSKDFDFNDVVVQSCVTIRL</sequence>
<dbReference type="OMA" id="QWILKED"/>
<dbReference type="GeneID" id="119719118"/>
<name>A0A913Z052_PATMI</name>
<proteinExistence type="predicted"/>
<feature type="signal peptide" evidence="1">
    <location>
        <begin position="1"/>
        <end position="21"/>
    </location>
</feature>
<accession>A0A913Z052</accession>
<evidence type="ECO:0000256" key="1">
    <source>
        <dbReference type="SAM" id="SignalP"/>
    </source>
</evidence>
<keyword evidence="3" id="KW-1185">Reference proteome</keyword>
<feature type="chain" id="PRO_5037194693" evidence="1">
    <location>
        <begin position="22"/>
        <end position="218"/>
    </location>
</feature>
<reference evidence="2" key="1">
    <citation type="submission" date="2022-11" db="UniProtKB">
        <authorList>
            <consortium name="EnsemblMetazoa"/>
        </authorList>
    </citation>
    <scope>IDENTIFICATION</scope>
</reference>
<organism evidence="2 3">
    <name type="scientific">Patiria miniata</name>
    <name type="common">Bat star</name>
    <name type="synonym">Asterina miniata</name>
    <dbReference type="NCBI Taxonomy" id="46514"/>
    <lineage>
        <taxon>Eukaryota</taxon>
        <taxon>Metazoa</taxon>
        <taxon>Echinodermata</taxon>
        <taxon>Eleutherozoa</taxon>
        <taxon>Asterozoa</taxon>
        <taxon>Asteroidea</taxon>
        <taxon>Valvatacea</taxon>
        <taxon>Valvatida</taxon>
        <taxon>Asterinidae</taxon>
        <taxon>Patiria</taxon>
    </lineage>
</organism>
<protein>
    <submittedName>
        <fullName evidence="2">Uncharacterized protein</fullName>
    </submittedName>
</protein>
<dbReference type="AlphaFoldDB" id="A0A913Z052"/>
<dbReference type="Proteomes" id="UP000887568">
    <property type="component" value="Unplaced"/>
</dbReference>